<dbReference type="EnsemblMetazoa" id="Aqu2.1.01551_001">
    <property type="protein sequence ID" value="Aqu2.1.01551_001"/>
    <property type="gene ID" value="Aqu2.1.01551"/>
</dbReference>
<organism evidence="2">
    <name type="scientific">Amphimedon queenslandica</name>
    <name type="common">Sponge</name>
    <dbReference type="NCBI Taxonomy" id="400682"/>
    <lineage>
        <taxon>Eukaryota</taxon>
        <taxon>Metazoa</taxon>
        <taxon>Porifera</taxon>
        <taxon>Demospongiae</taxon>
        <taxon>Heteroscleromorpha</taxon>
        <taxon>Haplosclerida</taxon>
        <taxon>Niphatidae</taxon>
        <taxon>Amphimedon</taxon>
    </lineage>
</organism>
<evidence type="ECO:0000313" key="2">
    <source>
        <dbReference type="EnsemblMetazoa" id="Aqu2.1.01551_001"/>
    </source>
</evidence>
<dbReference type="AlphaFoldDB" id="A0A1X7SHI2"/>
<accession>A0A1X7SHI2</accession>
<reference evidence="2" key="1">
    <citation type="submission" date="2017-05" db="UniProtKB">
        <authorList>
            <consortium name="EnsemblMetazoa"/>
        </authorList>
    </citation>
    <scope>IDENTIFICATION</scope>
</reference>
<evidence type="ECO:0000256" key="1">
    <source>
        <dbReference type="SAM" id="Coils"/>
    </source>
</evidence>
<keyword evidence="1" id="KW-0175">Coiled coil</keyword>
<proteinExistence type="predicted"/>
<dbReference type="InParanoid" id="A0A1X7SHI2"/>
<sequence length="78" mass="8991">MTSSYNKQMTIESKLRKQLETKIHEIEEEKGGERRGGRAEDLNLLNAKLEADKAKLEHKVIELMAERQLLEDSISIPK</sequence>
<name>A0A1X7SHI2_AMPQE</name>
<protein>
    <submittedName>
        <fullName evidence="2">Uncharacterized protein</fullName>
    </submittedName>
</protein>
<feature type="coiled-coil region" evidence="1">
    <location>
        <begin position="9"/>
        <end position="73"/>
    </location>
</feature>